<evidence type="ECO:0000256" key="2">
    <source>
        <dbReference type="SAM" id="SignalP"/>
    </source>
</evidence>
<evidence type="ECO:0000313" key="5">
    <source>
        <dbReference type="Proteomes" id="UP000327179"/>
    </source>
</evidence>
<gene>
    <name evidence="4" type="ORF">FXN65_14395</name>
</gene>
<dbReference type="InterPro" id="IPR043724">
    <property type="entry name" value="DUF5666"/>
</dbReference>
<dbReference type="Pfam" id="PF18914">
    <property type="entry name" value="DUF5666"/>
    <property type="match status" value="3"/>
</dbReference>
<feature type="domain" description="DUF5666" evidence="3">
    <location>
        <begin position="148"/>
        <end position="203"/>
    </location>
</feature>
<sequence>MCTLAVVCGPLLVAIPPVSAAPACLEPGGMGGTGAVATGGIGGTGAPMENGGIGGTGSPAEHGGIGGTGAPAGDGGIGGTGIVGTITGFGSICVNGVEVHFDNEVALSENGVPASANRLAIGQVVAVEAGTSARGLEARRIAILHAYEGPVTEAAKGTAALRVMGQPVRLASGARVAEGLRIGEPVRVSGLRNALGEVIASRIDRAPKLTQVSAVGAIQRPGVLQGLALSRPLPRSAEVLVRGTWDGKELKVAETRVDPGLPFGGRSGKALIEGLVYSQQGNRIEFGGFTAYVGDDRAFAGGKHAELAVGQRIRVRGVFEKGRTIRADHIEVLREHQDGGSHQGSGHPDEESDDSGKSGDSGGSDDSRDSGDHGSDNSGRGSGNETRVRVENGETRQRVEREVVSPTGDLQRRERIETRQSGDRVETRERIEIFQDGVRVERIERIERIDRPDKADKPERVEKVERVERVERPETVERPESVERAERVDHSGPH</sequence>
<feature type="compositionally biased region" description="Basic and acidic residues" evidence="1">
    <location>
        <begin position="386"/>
        <end position="403"/>
    </location>
</feature>
<protein>
    <recommendedName>
        <fullName evidence="3">DUF5666 domain-containing protein</fullName>
    </recommendedName>
</protein>
<evidence type="ECO:0000259" key="3">
    <source>
        <dbReference type="Pfam" id="PF18914"/>
    </source>
</evidence>
<feature type="chain" id="PRO_5023853029" description="DUF5666 domain-containing protein" evidence="2">
    <location>
        <begin position="21"/>
        <end position="494"/>
    </location>
</feature>
<feature type="domain" description="DUF5666" evidence="3">
    <location>
        <begin position="274"/>
        <end position="331"/>
    </location>
</feature>
<reference evidence="4 5" key="1">
    <citation type="submission" date="2019-08" db="EMBL/GenBank/DDBJ databases">
        <title>Whole-genome Sequencing of e-waste polymer degrading bacterium Pseudomonas sp. strain PE08.</title>
        <authorList>
            <person name="Kirdat K."/>
            <person name="Debbarma P."/>
            <person name="Narawade N."/>
            <person name="Suyal D."/>
            <person name="Thorat V."/>
            <person name="Shouche Y."/>
            <person name="Goel R."/>
            <person name="Yadav A."/>
        </authorList>
    </citation>
    <scope>NUCLEOTIDE SEQUENCE [LARGE SCALE GENOMIC DNA]</scope>
    <source>
        <strain evidence="4 5">PE08</strain>
    </source>
</reference>
<dbReference type="AlphaFoldDB" id="A0A5J6QTM1"/>
<name>A0A5J6QTM1_9GAMM</name>
<proteinExistence type="predicted"/>
<organism evidence="4 5">
    <name type="scientific">Metapseudomonas lalkuanensis</name>
    <dbReference type="NCBI Taxonomy" id="2604832"/>
    <lineage>
        <taxon>Bacteria</taxon>
        <taxon>Pseudomonadati</taxon>
        <taxon>Pseudomonadota</taxon>
        <taxon>Gammaproteobacteria</taxon>
        <taxon>Pseudomonadales</taxon>
        <taxon>Pseudomonadaceae</taxon>
        <taxon>Metapseudomonas</taxon>
    </lineage>
</organism>
<feature type="region of interest" description="Disordered" evidence="1">
    <location>
        <begin position="334"/>
        <end position="425"/>
    </location>
</feature>
<feature type="compositionally biased region" description="Basic and acidic residues" evidence="1">
    <location>
        <begin position="365"/>
        <end position="375"/>
    </location>
</feature>
<accession>A0A5J6QTM1</accession>
<feature type="signal peptide" evidence="2">
    <location>
        <begin position="1"/>
        <end position="20"/>
    </location>
</feature>
<evidence type="ECO:0000256" key="1">
    <source>
        <dbReference type="SAM" id="MobiDB-lite"/>
    </source>
</evidence>
<keyword evidence="5" id="KW-1185">Reference proteome</keyword>
<keyword evidence="2" id="KW-0732">Signal</keyword>
<feature type="domain" description="DUF5666" evidence="3">
    <location>
        <begin position="81"/>
        <end position="141"/>
    </location>
</feature>
<feature type="compositionally biased region" description="Basic and acidic residues" evidence="1">
    <location>
        <begin position="410"/>
        <end position="425"/>
    </location>
</feature>
<feature type="region of interest" description="Disordered" evidence="1">
    <location>
        <begin position="469"/>
        <end position="494"/>
    </location>
</feature>
<dbReference type="EMBL" id="CP043311">
    <property type="protein sequence ID" value="QEY65800.1"/>
    <property type="molecule type" value="Genomic_DNA"/>
</dbReference>
<dbReference type="KEGG" id="plal:FXN65_14395"/>
<dbReference type="Proteomes" id="UP000327179">
    <property type="component" value="Chromosome"/>
</dbReference>
<evidence type="ECO:0000313" key="4">
    <source>
        <dbReference type="EMBL" id="QEY65800.1"/>
    </source>
</evidence>